<evidence type="ECO:0000256" key="6">
    <source>
        <dbReference type="ARBA" id="ARBA00023004"/>
    </source>
</evidence>
<comment type="cofactor">
    <cofactor evidence="1 8">
        <name>heme</name>
        <dbReference type="ChEBI" id="CHEBI:30413"/>
    </cofactor>
</comment>
<sequence length="465" mass="53169">MLFRRVLVAQLKRPKSSLAAQHFEEIPSAKGLPLVGTALDLIASGSSPKLHTYVDKRHRQLGPIFKERLGPAHCVFISDPEEMRDVFAQEGRYPMHLAPDAWAAYNRLHGRFRGLFFMDGPDWWHHRRLVNKQLLKGDLKWIEDSCDYVSDKLLEHLQSTITNHGYYENLEDTLYKWSVDVIVSVLLGAEAYAECSGSLAEEVAVLAKKMYLVFQTSSEMALIPSSIASKLKIPRWRRFVRSVDQALEGGNRLVNRLIRELSPKSNGLLPKLLNEDMDIENVKRIIVDMVLAAGDTSTYAMEWSLYMLGKNPAVQEELRRDPSFVKFVFRETLRLYPVATFLTRILPEDATLSGFRVPKGSLIVLSMYTSGRDGRYFKNPDSFEPRRWDREDKDYNIGMQKATLPFGMGLRGCVGRKVAENQLYKALNKIVQNFEVEVGNSREVDIKLKMVAVPSEPLKLKFKRL</sequence>
<dbReference type="InterPro" id="IPR017972">
    <property type="entry name" value="Cyt_P450_CS"/>
</dbReference>
<dbReference type="InterPro" id="IPR002401">
    <property type="entry name" value="Cyt_P450_E_grp-I"/>
</dbReference>
<dbReference type="GO" id="GO:0005506">
    <property type="term" value="F:iron ion binding"/>
    <property type="evidence" value="ECO:0007669"/>
    <property type="project" value="InterPro"/>
</dbReference>
<evidence type="ECO:0000256" key="5">
    <source>
        <dbReference type="ARBA" id="ARBA00023002"/>
    </source>
</evidence>
<gene>
    <name evidence="10" type="ORF">BDFB_002489</name>
</gene>
<accession>A0A482W5S2</accession>
<dbReference type="OrthoDB" id="3945418at2759"/>
<keyword evidence="5 9" id="KW-0560">Oxidoreductase</keyword>
<dbReference type="Gene3D" id="1.10.630.10">
    <property type="entry name" value="Cytochrome P450"/>
    <property type="match status" value="1"/>
</dbReference>
<dbReference type="GO" id="GO:0020037">
    <property type="term" value="F:heme binding"/>
    <property type="evidence" value="ECO:0007669"/>
    <property type="project" value="InterPro"/>
</dbReference>
<keyword evidence="6 8" id="KW-0408">Iron</keyword>
<keyword evidence="4 8" id="KW-0479">Metal-binding</keyword>
<dbReference type="CDD" id="cd11054">
    <property type="entry name" value="CYP24A1-like"/>
    <property type="match status" value="1"/>
</dbReference>
<reference evidence="10 11" key="1">
    <citation type="submission" date="2017-03" db="EMBL/GenBank/DDBJ databases">
        <title>Genome of the blue death feigning beetle - Asbolus verrucosus.</title>
        <authorList>
            <person name="Rider S.D."/>
        </authorList>
    </citation>
    <scope>NUCLEOTIDE SEQUENCE [LARGE SCALE GENOMIC DNA]</scope>
    <source>
        <strain evidence="10">Butters</strain>
        <tissue evidence="10">Head and leg muscle</tissue>
    </source>
</reference>
<dbReference type="GO" id="GO:0004497">
    <property type="term" value="F:monooxygenase activity"/>
    <property type="evidence" value="ECO:0007669"/>
    <property type="project" value="UniProtKB-KW"/>
</dbReference>
<organism evidence="10 11">
    <name type="scientific">Asbolus verrucosus</name>
    <name type="common">Desert ironclad beetle</name>
    <dbReference type="NCBI Taxonomy" id="1661398"/>
    <lineage>
        <taxon>Eukaryota</taxon>
        <taxon>Metazoa</taxon>
        <taxon>Ecdysozoa</taxon>
        <taxon>Arthropoda</taxon>
        <taxon>Hexapoda</taxon>
        <taxon>Insecta</taxon>
        <taxon>Pterygota</taxon>
        <taxon>Neoptera</taxon>
        <taxon>Endopterygota</taxon>
        <taxon>Coleoptera</taxon>
        <taxon>Polyphaga</taxon>
        <taxon>Cucujiformia</taxon>
        <taxon>Tenebrionidae</taxon>
        <taxon>Pimeliinae</taxon>
        <taxon>Asbolus</taxon>
    </lineage>
</organism>
<feature type="binding site" description="axial binding residue" evidence="8">
    <location>
        <position position="413"/>
    </location>
    <ligand>
        <name>heme</name>
        <dbReference type="ChEBI" id="CHEBI:30413"/>
    </ligand>
    <ligandPart>
        <name>Fe</name>
        <dbReference type="ChEBI" id="CHEBI:18248"/>
    </ligandPart>
</feature>
<comment type="caution">
    <text evidence="10">The sequence shown here is derived from an EMBL/GenBank/DDBJ whole genome shotgun (WGS) entry which is preliminary data.</text>
</comment>
<dbReference type="SUPFAM" id="SSF48264">
    <property type="entry name" value="Cytochrome P450"/>
    <property type="match status" value="1"/>
</dbReference>
<evidence type="ECO:0000256" key="8">
    <source>
        <dbReference type="PIRSR" id="PIRSR602401-1"/>
    </source>
</evidence>
<dbReference type="PROSITE" id="PS00086">
    <property type="entry name" value="CYTOCHROME_P450"/>
    <property type="match status" value="1"/>
</dbReference>
<dbReference type="InterPro" id="IPR050479">
    <property type="entry name" value="CYP11_CYP27_families"/>
</dbReference>
<evidence type="ECO:0000313" key="10">
    <source>
        <dbReference type="EMBL" id="RZC40063.1"/>
    </source>
</evidence>
<proteinExistence type="inferred from homology"/>
<keyword evidence="7 9" id="KW-0503">Monooxygenase</keyword>
<evidence type="ECO:0000256" key="2">
    <source>
        <dbReference type="ARBA" id="ARBA00010617"/>
    </source>
</evidence>
<keyword evidence="3 8" id="KW-0349">Heme</keyword>
<name>A0A482W5S2_ASBVE</name>
<dbReference type="PRINTS" id="PR00463">
    <property type="entry name" value="EP450I"/>
</dbReference>
<dbReference type="Proteomes" id="UP000292052">
    <property type="component" value="Unassembled WGS sequence"/>
</dbReference>
<dbReference type="EMBL" id="QDEB01029332">
    <property type="protein sequence ID" value="RZC40063.1"/>
    <property type="molecule type" value="Genomic_DNA"/>
</dbReference>
<dbReference type="PRINTS" id="PR00385">
    <property type="entry name" value="P450"/>
</dbReference>
<evidence type="ECO:0000256" key="4">
    <source>
        <dbReference type="ARBA" id="ARBA00022723"/>
    </source>
</evidence>
<evidence type="ECO:0000256" key="1">
    <source>
        <dbReference type="ARBA" id="ARBA00001971"/>
    </source>
</evidence>
<comment type="similarity">
    <text evidence="2 9">Belongs to the cytochrome P450 family.</text>
</comment>
<dbReference type="InterPro" id="IPR001128">
    <property type="entry name" value="Cyt_P450"/>
</dbReference>
<dbReference type="AlphaFoldDB" id="A0A482W5S2"/>
<keyword evidence="11" id="KW-1185">Reference proteome</keyword>
<dbReference type="PANTHER" id="PTHR24279:SF120">
    <property type="entry name" value="CYTOCHROME P450"/>
    <property type="match status" value="1"/>
</dbReference>
<dbReference type="InterPro" id="IPR036396">
    <property type="entry name" value="Cyt_P450_sf"/>
</dbReference>
<protein>
    <submittedName>
        <fullName evidence="10">p450 domain containing protein</fullName>
    </submittedName>
</protein>
<evidence type="ECO:0000313" key="11">
    <source>
        <dbReference type="Proteomes" id="UP000292052"/>
    </source>
</evidence>
<dbReference type="STRING" id="1661398.A0A482W5S2"/>
<dbReference type="PANTHER" id="PTHR24279">
    <property type="entry name" value="CYTOCHROME P450"/>
    <property type="match status" value="1"/>
</dbReference>
<dbReference type="GO" id="GO:0016705">
    <property type="term" value="F:oxidoreductase activity, acting on paired donors, with incorporation or reduction of molecular oxygen"/>
    <property type="evidence" value="ECO:0007669"/>
    <property type="project" value="InterPro"/>
</dbReference>
<evidence type="ECO:0000256" key="9">
    <source>
        <dbReference type="RuleBase" id="RU000461"/>
    </source>
</evidence>
<evidence type="ECO:0000256" key="7">
    <source>
        <dbReference type="ARBA" id="ARBA00023033"/>
    </source>
</evidence>
<dbReference type="Pfam" id="PF00067">
    <property type="entry name" value="p450"/>
    <property type="match status" value="1"/>
</dbReference>
<evidence type="ECO:0000256" key="3">
    <source>
        <dbReference type="ARBA" id="ARBA00022617"/>
    </source>
</evidence>